<protein>
    <submittedName>
        <fullName evidence="8">Sodium-dependent transporter</fullName>
    </submittedName>
</protein>
<name>A0A418Q597_9CORY</name>
<dbReference type="AlphaFoldDB" id="A0A418Q597"/>
<evidence type="ECO:0000256" key="3">
    <source>
        <dbReference type="ARBA" id="ARBA00022692"/>
    </source>
</evidence>
<keyword evidence="5 7" id="KW-0472">Membrane</keyword>
<organism evidence="8 9">
    <name type="scientific">Corynebacterium falsenii</name>
    <dbReference type="NCBI Taxonomy" id="108486"/>
    <lineage>
        <taxon>Bacteria</taxon>
        <taxon>Bacillati</taxon>
        <taxon>Actinomycetota</taxon>
        <taxon>Actinomycetes</taxon>
        <taxon>Mycobacteriales</taxon>
        <taxon>Corynebacteriaceae</taxon>
        <taxon>Corynebacterium</taxon>
    </lineage>
</organism>
<gene>
    <name evidence="8" type="ORF">D3M95_09510</name>
</gene>
<feature type="transmembrane region" description="Helical" evidence="7">
    <location>
        <begin position="203"/>
        <end position="225"/>
    </location>
</feature>
<feature type="transmembrane region" description="Helical" evidence="7">
    <location>
        <begin position="291"/>
        <end position="312"/>
    </location>
</feature>
<evidence type="ECO:0000313" key="9">
    <source>
        <dbReference type="Proteomes" id="UP000285278"/>
    </source>
</evidence>
<reference evidence="8 9" key="1">
    <citation type="submission" date="2018-09" db="EMBL/GenBank/DDBJ databases">
        <title>Optimization and identification of Corynebacterium falsenii FN1-14 from fish paste.</title>
        <authorList>
            <person name="Daroonpunt R."/>
            <person name="Tanasupawat S."/>
        </authorList>
    </citation>
    <scope>NUCLEOTIDE SEQUENCE [LARGE SCALE GENOMIC DNA]</scope>
    <source>
        <strain evidence="8 9">FN1-14</strain>
    </source>
</reference>
<feature type="transmembrane region" description="Helical" evidence="7">
    <location>
        <begin position="111"/>
        <end position="135"/>
    </location>
</feature>
<keyword evidence="3 7" id="KW-0812">Transmembrane</keyword>
<feature type="transmembrane region" description="Helical" evidence="7">
    <location>
        <begin position="170"/>
        <end position="191"/>
    </location>
</feature>
<dbReference type="PROSITE" id="PS50267">
    <property type="entry name" value="NA_NEUROTRAN_SYMP_3"/>
    <property type="match status" value="1"/>
</dbReference>
<dbReference type="PANTHER" id="PTHR42948:SF1">
    <property type="entry name" value="TRANSPORTER"/>
    <property type="match status" value="1"/>
</dbReference>
<dbReference type="OrthoDB" id="9762833at2"/>
<sequence length="568" mass="61685">MPPTPRGASHLQHPKVGTSMTRSPTHTPRDTFNTRLVFLMAAIGSAVGLGNIWRFPYVAYDDGGGAFLIPYLIALLTAGIPLLWFDLALGHRFRGSAPLAYRRMNRKAEPIGWLMVGVNFFIAVYYPAIIAWAGIYTWKSFTKAWGDHPDSHFMNDFLQADDSSVWSGDFIVPILLVMVGVWALCITVLSTNINKRIGRVTKFFVPILIGLFAIIVVRALFLDGATTGLNAFFSPDWSILTDTSVWIAAYGQIFFSLSVGFGIMMTYASYLKPRTNLTGMDMVTAFANSSFEVLAGIGVFATLGFMSVQAGIPVDEVASSGIGLAFVAFPTIINQMPFGEIFGVLFFGSLFLAGITSLISVMEVVASAVAEKFGLSRRRVAVVVGSMMALLSTVLFSTTSGVVTLDIMDKFTNNIGIVFCAIMSAVIVGWVLGRRREVSQHINAVSHLRVGVLWRSSVFILTPAVLTFFLIREVRALAAEPYGGYGADTVFTFGWLIVLVIAGGAVLWTVIPYPQGVCVSGLPSSDYGVPARGRPRGVPNPLSEPGHHRQRAGMRGALEGERSNEFLR</sequence>
<feature type="region of interest" description="Disordered" evidence="6">
    <location>
        <begin position="1"/>
        <end position="28"/>
    </location>
</feature>
<feature type="transmembrane region" description="Helical" evidence="7">
    <location>
        <begin position="380"/>
        <end position="403"/>
    </location>
</feature>
<evidence type="ECO:0000256" key="4">
    <source>
        <dbReference type="ARBA" id="ARBA00022989"/>
    </source>
</evidence>
<dbReference type="PANTHER" id="PTHR42948">
    <property type="entry name" value="TRANSPORTER"/>
    <property type="match status" value="1"/>
</dbReference>
<dbReference type="NCBIfam" id="NF037979">
    <property type="entry name" value="Na_transp"/>
    <property type="match status" value="1"/>
</dbReference>
<dbReference type="STRING" id="1451189.CFAL_08025"/>
<keyword evidence="2" id="KW-0813">Transport</keyword>
<keyword evidence="9" id="KW-1185">Reference proteome</keyword>
<evidence type="ECO:0000256" key="2">
    <source>
        <dbReference type="ARBA" id="ARBA00022448"/>
    </source>
</evidence>
<evidence type="ECO:0000313" key="8">
    <source>
        <dbReference type="EMBL" id="RIX33746.1"/>
    </source>
</evidence>
<dbReference type="CDD" id="cd10334">
    <property type="entry name" value="SLC6sbd_u1"/>
    <property type="match status" value="1"/>
</dbReference>
<dbReference type="GO" id="GO:0016020">
    <property type="term" value="C:membrane"/>
    <property type="evidence" value="ECO:0007669"/>
    <property type="project" value="UniProtKB-SubCell"/>
</dbReference>
<feature type="compositionally biased region" description="Polar residues" evidence="6">
    <location>
        <begin position="18"/>
        <end position="28"/>
    </location>
</feature>
<feature type="transmembrane region" description="Helical" evidence="7">
    <location>
        <begin position="245"/>
        <end position="270"/>
    </location>
</feature>
<evidence type="ECO:0000256" key="1">
    <source>
        <dbReference type="ARBA" id="ARBA00004141"/>
    </source>
</evidence>
<dbReference type="Proteomes" id="UP000285278">
    <property type="component" value="Unassembled WGS sequence"/>
</dbReference>
<feature type="transmembrane region" description="Helical" evidence="7">
    <location>
        <begin position="415"/>
        <end position="432"/>
    </location>
</feature>
<dbReference type="PRINTS" id="PR00176">
    <property type="entry name" value="NANEUSMPORT"/>
</dbReference>
<feature type="compositionally biased region" description="Basic and acidic residues" evidence="6">
    <location>
        <begin position="558"/>
        <end position="568"/>
    </location>
</feature>
<dbReference type="Pfam" id="PF00209">
    <property type="entry name" value="SNF"/>
    <property type="match status" value="2"/>
</dbReference>
<keyword evidence="4 7" id="KW-1133">Transmembrane helix</keyword>
<dbReference type="SUPFAM" id="SSF161070">
    <property type="entry name" value="SNF-like"/>
    <property type="match status" value="1"/>
</dbReference>
<dbReference type="InterPro" id="IPR000175">
    <property type="entry name" value="Na/ntran_symport"/>
</dbReference>
<accession>A0A418Q597</accession>
<proteinExistence type="predicted"/>
<feature type="transmembrane region" description="Helical" evidence="7">
    <location>
        <begin position="452"/>
        <end position="471"/>
    </location>
</feature>
<feature type="transmembrane region" description="Helical" evidence="7">
    <location>
        <begin position="36"/>
        <end position="55"/>
    </location>
</feature>
<comment type="subcellular location">
    <subcellularLocation>
        <location evidence="1">Membrane</location>
        <topology evidence="1">Multi-pass membrane protein</topology>
    </subcellularLocation>
</comment>
<evidence type="ECO:0000256" key="5">
    <source>
        <dbReference type="ARBA" id="ARBA00023136"/>
    </source>
</evidence>
<feature type="transmembrane region" description="Helical" evidence="7">
    <location>
        <begin position="341"/>
        <end position="368"/>
    </location>
</feature>
<feature type="region of interest" description="Disordered" evidence="6">
    <location>
        <begin position="533"/>
        <end position="568"/>
    </location>
</feature>
<dbReference type="EMBL" id="QXJK01000012">
    <property type="protein sequence ID" value="RIX33746.1"/>
    <property type="molecule type" value="Genomic_DNA"/>
</dbReference>
<feature type="transmembrane region" description="Helical" evidence="7">
    <location>
        <begin position="67"/>
        <end position="90"/>
    </location>
</feature>
<comment type="caution">
    <text evidence="8">The sequence shown here is derived from an EMBL/GenBank/DDBJ whole genome shotgun (WGS) entry which is preliminary data.</text>
</comment>
<dbReference type="InterPro" id="IPR037272">
    <property type="entry name" value="SNS_sf"/>
</dbReference>
<evidence type="ECO:0000256" key="7">
    <source>
        <dbReference type="SAM" id="Phobius"/>
    </source>
</evidence>
<evidence type="ECO:0000256" key="6">
    <source>
        <dbReference type="SAM" id="MobiDB-lite"/>
    </source>
</evidence>
<feature type="transmembrane region" description="Helical" evidence="7">
    <location>
        <begin position="491"/>
        <end position="511"/>
    </location>
</feature>